<feature type="chain" id="PRO_5015903789" evidence="1">
    <location>
        <begin position="21"/>
        <end position="149"/>
    </location>
</feature>
<sequence length="149" mass="16644">MVFKKAFPLFALIGILVACKKPQAFVFKSIDQIEIQPLSKDSVNVKVDLAFSNPNGFAVNLKKVVGTILLNGDWVGEYHLDTLMKIDKKSDFTIPTALRISKSVLYKNALNSLFQKSVELQVKGYCKVGKSGIFIHVPFDYKGQQHLPL</sequence>
<reference evidence="3 4" key="1">
    <citation type="submission" date="2018-06" db="EMBL/GenBank/DDBJ databases">
        <title>Genomic Encyclopedia of Archaeal and Bacterial Type Strains, Phase II (KMG-II): from individual species to whole genera.</title>
        <authorList>
            <person name="Goeker M."/>
        </authorList>
    </citation>
    <scope>NUCLEOTIDE SEQUENCE [LARGE SCALE GENOMIC DNA]</scope>
    <source>
        <strain evidence="3 4">DSM 23241</strain>
    </source>
</reference>
<dbReference type="Pfam" id="PF03168">
    <property type="entry name" value="LEA_2"/>
    <property type="match status" value="1"/>
</dbReference>
<keyword evidence="4" id="KW-1185">Reference proteome</keyword>
<dbReference type="Proteomes" id="UP000249720">
    <property type="component" value="Unassembled WGS sequence"/>
</dbReference>
<dbReference type="AlphaFoldDB" id="A0A2W7S437"/>
<dbReference type="EMBL" id="QKZV01000001">
    <property type="protein sequence ID" value="PZX65610.1"/>
    <property type="molecule type" value="Genomic_DNA"/>
</dbReference>
<keyword evidence="1" id="KW-0732">Signal</keyword>
<dbReference type="PROSITE" id="PS51257">
    <property type="entry name" value="PROKAR_LIPOPROTEIN"/>
    <property type="match status" value="1"/>
</dbReference>
<evidence type="ECO:0000256" key="1">
    <source>
        <dbReference type="SAM" id="SignalP"/>
    </source>
</evidence>
<feature type="signal peptide" evidence="1">
    <location>
        <begin position="1"/>
        <end position="20"/>
    </location>
</feature>
<name>A0A2W7S437_9BACT</name>
<evidence type="ECO:0000259" key="2">
    <source>
        <dbReference type="Pfam" id="PF03168"/>
    </source>
</evidence>
<evidence type="ECO:0000313" key="3">
    <source>
        <dbReference type="EMBL" id="PZX65610.1"/>
    </source>
</evidence>
<evidence type="ECO:0000313" key="4">
    <source>
        <dbReference type="Proteomes" id="UP000249720"/>
    </source>
</evidence>
<dbReference type="Gene3D" id="2.60.40.1820">
    <property type="match status" value="1"/>
</dbReference>
<proteinExistence type="predicted"/>
<protein>
    <submittedName>
        <fullName evidence="3">Late embryogenesis abundant protein</fullName>
    </submittedName>
</protein>
<dbReference type="OrthoDB" id="766446at2"/>
<gene>
    <name evidence="3" type="ORF">LX80_00098</name>
</gene>
<organism evidence="3 4">
    <name type="scientific">Hydrotalea sandarakina</name>
    <dbReference type="NCBI Taxonomy" id="1004304"/>
    <lineage>
        <taxon>Bacteria</taxon>
        <taxon>Pseudomonadati</taxon>
        <taxon>Bacteroidota</taxon>
        <taxon>Chitinophagia</taxon>
        <taxon>Chitinophagales</taxon>
        <taxon>Chitinophagaceae</taxon>
        <taxon>Hydrotalea</taxon>
    </lineage>
</organism>
<feature type="domain" description="Late embryogenesis abundant protein LEA-2 subgroup" evidence="2">
    <location>
        <begin position="49"/>
        <end position="142"/>
    </location>
</feature>
<accession>A0A2W7S437</accession>
<dbReference type="RefSeq" id="WP_111293093.1">
    <property type="nucleotide sequence ID" value="NZ_QKZV01000001.1"/>
</dbReference>
<comment type="caution">
    <text evidence="3">The sequence shown here is derived from an EMBL/GenBank/DDBJ whole genome shotgun (WGS) entry which is preliminary data.</text>
</comment>
<dbReference type="SUPFAM" id="SSF117070">
    <property type="entry name" value="LEA14-like"/>
    <property type="match status" value="1"/>
</dbReference>
<dbReference type="InterPro" id="IPR004864">
    <property type="entry name" value="LEA_2"/>
</dbReference>